<dbReference type="GO" id="GO:0000287">
    <property type="term" value="F:magnesium ion binding"/>
    <property type="evidence" value="ECO:0007669"/>
    <property type="project" value="UniProtKB-UniRule"/>
</dbReference>
<dbReference type="Proteomes" id="UP000324133">
    <property type="component" value="Unassembled WGS sequence"/>
</dbReference>
<dbReference type="GO" id="GO:0005524">
    <property type="term" value="F:ATP binding"/>
    <property type="evidence" value="ECO:0007669"/>
    <property type="project" value="UniProtKB-UniRule"/>
</dbReference>
<comment type="subcellular location">
    <subcellularLocation>
        <location evidence="9">Cytoplasm</location>
    </subcellularLocation>
</comment>
<comment type="pathway">
    <text evidence="9">Cofactor biosynthesis; biotin biosynthesis; biotin from 7,8-diaminononanoate: step 1/2.</text>
</comment>
<keyword evidence="7 9" id="KW-0460">Magnesium</keyword>
<dbReference type="GO" id="GO:0004141">
    <property type="term" value="F:dethiobiotin synthase activity"/>
    <property type="evidence" value="ECO:0007669"/>
    <property type="project" value="UniProtKB-UniRule"/>
</dbReference>
<feature type="active site" evidence="9">
    <location>
        <position position="40"/>
    </location>
</feature>
<dbReference type="PANTHER" id="PTHR43210:SF2">
    <property type="entry name" value="ATP-DEPENDENT DETHIOBIOTIN SYNTHETASE BIOD 2"/>
    <property type="match status" value="1"/>
</dbReference>
<evidence type="ECO:0000256" key="7">
    <source>
        <dbReference type="ARBA" id="ARBA00022842"/>
    </source>
</evidence>
<comment type="catalytic activity">
    <reaction evidence="8">
        <text>(7R,8S)-8-amino-7-(carboxyamino)nonanoate + ATP = (4R,5S)-dethiobiotin + ADP + phosphate + H(+)</text>
        <dbReference type="Rhea" id="RHEA:63684"/>
        <dbReference type="ChEBI" id="CHEBI:15378"/>
        <dbReference type="ChEBI" id="CHEBI:30616"/>
        <dbReference type="ChEBI" id="CHEBI:43474"/>
        <dbReference type="ChEBI" id="CHEBI:149470"/>
        <dbReference type="ChEBI" id="CHEBI:149473"/>
        <dbReference type="ChEBI" id="CHEBI:456216"/>
    </reaction>
</comment>
<protein>
    <recommendedName>
        <fullName evidence="9">ATP-dependent dethiobiotin synthetase BioD</fullName>
        <ecNumber evidence="9">6.3.3.3</ecNumber>
    </recommendedName>
    <alternativeName>
        <fullName evidence="9">DTB synthetase</fullName>
        <shortName evidence="9">DTBS</shortName>
    </alternativeName>
    <alternativeName>
        <fullName evidence="9">Dethiobiotin synthase</fullName>
    </alternativeName>
</protein>
<dbReference type="CDD" id="cd03109">
    <property type="entry name" value="DTBS"/>
    <property type="match status" value="1"/>
</dbReference>
<evidence type="ECO:0000256" key="2">
    <source>
        <dbReference type="ARBA" id="ARBA00022598"/>
    </source>
</evidence>
<dbReference type="RefSeq" id="WP_149090903.1">
    <property type="nucleotide sequence ID" value="NZ_VKKY01000002.1"/>
</dbReference>
<comment type="function">
    <text evidence="9">Catalyzes a mechanistically unusual reaction, the ATP-dependent insertion of CO2 between the N7 and N8 nitrogen atoms of 7,8-diaminopelargonic acid (DAPA, also called 7,8-diammoniononanoate) to form a ureido ring.</text>
</comment>
<dbReference type="NCBIfam" id="TIGR00347">
    <property type="entry name" value="bioD"/>
    <property type="match status" value="1"/>
</dbReference>
<dbReference type="EC" id="6.3.3.3" evidence="9"/>
<dbReference type="Pfam" id="PF13500">
    <property type="entry name" value="AAA_26"/>
    <property type="match status" value="1"/>
</dbReference>
<evidence type="ECO:0000256" key="3">
    <source>
        <dbReference type="ARBA" id="ARBA00022723"/>
    </source>
</evidence>
<dbReference type="GO" id="GO:0009102">
    <property type="term" value="P:biotin biosynthetic process"/>
    <property type="evidence" value="ECO:0007669"/>
    <property type="project" value="UniProtKB-UniRule"/>
</dbReference>
<dbReference type="InterPro" id="IPR027417">
    <property type="entry name" value="P-loop_NTPase"/>
</dbReference>
<comment type="caution">
    <text evidence="10">The sequence shown here is derived from an EMBL/GenBank/DDBJ whole genome shotgun (WGS) entry which is preliminary data.</text>
</comment>
<dbReference type="Gene3D" id="3.40.50.300">
    <property type="entry name" value="P-loop containing nucleotide triphosphate hydrolases"/>
    <property type="match status" value="1"/>
</dbReference>
<keyword evidence="3 9" id="KW-0479">Metal-binding</keyword>
<keyword evidence="5 9" id="KW-0093">Biotin biosynthesis</keyword>
<name>A0A5B6TEZ5_9BACT</name>
<accession>A0A5B6TEZ5</accession>
<dbReference type="OrthoDB" id="9802097at2"/>
<evidence type="ECO:0000256" key="1">
    <source>
        <dbReference type="ARBA" id="ARBA00022490"/>
    </source>
</evidence>
<sequence length="217" mass="24084">MQLASSAHPKRYFITGIGTDVGKTIAAAIFTEALQADYWKPVQAGNLEDSDTHTVRRLISNTRTVFHPEAYRLQRPASPHTAAAAENIRLTLEQIQLPATRNNLVVEGAGGLMVPLNERDLVLDLIQKLQLEVVLVSKNYLGSINHTLMAVEVLKSRNIGVAGIVFNGVPNPSSEEFILNYYQLKAFPRILQEESFDKNTVLGYAKTLQDYLTNHAQ</sequence>
<comment type="cofactor">
    <cofactor evidence="9">
        <name>Mg(2+)</name>
        <dbReference type="ChEBI" id="CHEBI:18420"/>
    </cofactor>
</comment>
<feature type="binding site" evidence="9">
    <location>
        <position position="51"/>
    </location>
    <ligand>
        <name>Mg(2+)</name>
        <dbReference type="ChEBI" id="CHEBI:18420"/>
    </ligand>
</feature>
<feature type="binding site" evidence="9">
    <location>
        <position position="51"/>
    </location>
    <ligand>
        <name>ATP</name>
        <dbReference type="ChEBI" id="CHEBI:30616"/>
    </ligand>
</feature>
<feature type="binding site" evidence="9">
    <location>
        <begin position="20"/>
        <end position="25"/>
    </location>
    <ligand>
        <name>ATP</name>
        <dbReference type="ChEBI" id="CHEBI:30616"/>
    </ligand>
</feature>
<proteinExistence type="inferred from homology"/>
<comment type="similarity">
    <text evidence="9">Belongs to the dethiobiotin synthetase family.</text>
</comment>
<dbReference type="SUPFAM" id="SSF52540">
    <property type="entry name" value="P-loop containing nucleoside triphosphate hydrolases"/>
    <property type="match status" value="1"/>
</dbReference>
<keyword evidence="1 9" id="KW-0963">Cytoplasm</keyword>
<feature type="binding site" evidence="9">
    <location>
        <position position="24"/>
    </location>
    <ligand>
        <name>Mg(2+)</name>
        <dbReference type="ChEBI" id="CHEBI:18420"/>
    </ligand>
</feature>
<dbReference type="HAMAP" id="MF_00336">
    <property type="entry name" value="BioD"/>
    <property type="match status" value="1"/>
</dbReference>
<feature type="binding site" evidence="9">
    <location>
        <position position="107"/>
    </location>
    <ligand>
        <name>Mg(2+)</name>
        <dbReference type="ChEBI" id="CHEBI:18420"/>
    </ligand>
</feature>
<evidence type="ECO:0000256" key="8">
    <source>
        <dbReference type="ARBA" id="ARBA00047386"/>
    </source>
</evidence>
<dbReference type="EMBL" id="VKKY01000002">
    <property type="protein sequence ID" value="KAA3437840.1"/>
    <property type="molecule type" value="Genomic_DNA"/>
</dbReference>
<keyword evidence="4 9" id="KW-0547">Nucleotide-binding</keyword>
<gene>
    <name evidence="9 10" type="primary">bioD</name>
    <name evidence="10" type="ORF">FOA19_11145</name>
</gene>
<evidence type="ECO:0000313" key="10">
    <source>
        <dbReference type="EMBL" id="KAA3437840.1"/>
    </source>
</evidence>
<organism evidence="10 11">
    <name type="scientific">Rufibacter hautae</name>
    <dbReference type="NCBI Taxonomy" id="2595005"/>
    <lineage>
        <taxon>Bacteria</taxon>
        <taxon>Pseudomonadati</taxon>
        <taxon>Bacteroidota</taxon>
        <taxon>Cytophagia</taxon>
        <taxon>Cytophagales</taxon>
        <taxon>Hymenobacteraceae</taxon>
        <taxon>Rufibacter</taxon>
    </lineage>
</organism>
<comment type="caution">
    <text evidence="9">Lacks conserved residue(s) required for the propagation of feature annotation.</text>
</comment>
<dbReference type="AlphaFoldDB" id="A0A5B6TEZ5"/>
<evidence type="ECO:0000256" key="4">
    <source>
        <dbReference type="ARBA" id="ARBA00022741"/>
    </source>
</evidence>
<evidence type="ECO:0000256" key="9">
    <source>
        <dbReference type="HAMAP-Rule" id="MF_00336"/>
    </source>
</evidence>
<comment type="subunit">
    <text evidence="9">Homodimer.</text>
</comment>
<dbReference type="UniPathway" id="UPA00078">
    <property type="reaction ID" value="UER00161"/>
</dbReference>
<keyword evidence="11" id="KW-1185">Reference proteome</keyword>
<dbReference type="GO" id="GO:0005829">
    <property type="term" value="C:cytosol"/>
    <property type="evidence" value="ECO:0007669"/>
    <property type="project" value="TreeGrafter"/>
</dbReference>
<dbReference type="PANTHER" id="PTHR43210">
    <property type="entry name" value="DETHIOBIOTIN SYNTHETASE"/>
    <property type="match status" value="1"/>
</dbReference>
<comment type="catalytic activity">
    <reaction evidence="9">
        <text>(7R,8S)-7,8-diammoniononanoate + CO2 + ATP = (4R,5S)-dethiobiotin + ADP + phosphate + 3 H(+)</text>
        <dbReference type="Rhea" id="RHEA:15805"/>
        <dbReference type="ChEBI" id="CHEBI:15378"/>
        <dbReference type="ChEBI" id="CHEBI:16526"/>
        <dbReference type="ChEBI" id="CHEBI:30616"/>
        <dbReference type="ChEBI" id="CHEBI:43474"/>
        <dbReference type="ChEBI" id="CHEBI:149469"/>
        <dbReference type="ChEBI" id="CHEBI:149473"/>
        <dbReference type="ChEBI" id="CHEBI:456216"/>
        <dbReference type="EC" id="6.3.3.3"/>
    </reaction>
</comment>
<keyword evidence="6 9" id="KW-0067">ATP-binding</keyword>
<reference evidence="10 11" key="1">
    <citation type="submission" date="2019-07" db="EMBL/GenBank/DDBJ databases">
        <title>Rufibacter sp. nov., isolated from lake sediment.</title>
        <authorList>
            <person name="Qu J.-H."/>
        </authorList>
    </citation>
    <scope>NUCLEOTIDE SEQUENCE [LARGE SCALE GENOMIC DNA]</scope>
    <source>
        <strain evidence="10 11">NBS58-1</strain>
    </source>
</reference>
<evidence type="ECO:0000313" key="11">
    <source>
        <dbReference type="Proteomes" id="UP000324133"/>
    </source>
</evidence>
<feature type="binding site" evidence="9">
    <location>
        <begin position="107"/>
        <end position="110"/>
    </location>
    <ligand>
        <name>ATP</name>
        <dbReference type="ChEBI" id="CHEBI:30616"/>
    </ligand>
</feature>
<dbReference type="InterPro" id="IPR004472">
    <property type="entry name" value="DTB_synth_BioD"/>
</dbReference>
<evidence type="ECO:0000256" key="6">
    <source>
        <dbReference type="ARBA" id="ARBA00022840"/>
    </source>
</evidence>
<evidence type="ECO:0000256" key="5">
    <source>
        <dbReference type="ARBA" id="ARBA00022756"/>
    </source>
</evidence>
<keyword evidence="2 9" id="KW-0436">Ligase</keyword>